<evidence type="ECO:0000313" key="2">
    <source>
        <dbReference type="EMBL" id="MBR0598405.1"/>
    </source>
</evidence>
<feature type="domain" description="DUF2148" evidence="1">
    <location>
        <begin position="108"/>
        <end position="175"/>
    </location>
</feature>
<dbReference type="SUPFAM" id="SSF55469">
    <property type="entry name" value="FMN-dependent nitroreductase-like"/>
    <property type="match status" value="1"/>
</dbReference>
<dbReference type="InterPro" id="IPR019224">
    <property type="entry name" value="DUF2148"/>
</dbReference>
<sequence length="183" mass="19432">MIYNNEDAEKRAIMQVADLMLAAARTAPKGCGIDNLVTMIVDGEEKDKLADAMRKIAKDTSTDFFARDAGNVDASPAVVLVGTYNRPLGLDNCSLCGFANCVETKKAGANCAFNVNDLGIALGSAVSTAAAHKIDNRIMFSVGKAALKLNYLPEDVSVVFGIPLSTTSKSIFFDRDSKSVLSE</sequence>
<proteinExistence type="predicted"/>
<dbReference type="InterPro" id="IPR000415">
    <property type="entry name" value="Nitroreductase-like"/>
</dbReference>
<dbReference type="PANTHER" id="PTHR40101:SF1">
    <property type="entry name" value="4FE-4S DOMAIN-CONTAINING PROTEIN"/>
    <property type="match status" value="1"/>
</dbReference>
<accession>A0A8J8B3K1</accession>
<dbReference type="PANTHER" id="PTHR40101">
    <property type="entry name" value="CONSERVED PROTEIN"/>
    <property type="match status" value="1"/>
</dbReference>
<reference evidence="2" key="2">
    <citation type="submission" date="2021-04" db="EMBL/GenBank/DDBJ databases">
        <authorList>
            <person name="Liu J."/>
        </authorList>
    </citation>
    <scope>NUCLEOTIDE SEQUENCE</scope>
    <source>
        <strain evidence="2">BAD-6</strain>
    </source>
</reference>
<evidence type="ECO:0000259" key="1">
    <source>
        <dbReference type="Pfam" id="PF09918"/>
    </source>
</evidence>
<gene>
    <name evidence="2" type="ORF">KCX82_11000</name>
</gene>
<comment type="caution">
    <text evidence="2">The sequence shown here is derived from an EMBL/GenBank/DDBJ whole genome shotgun (WGS) entry which is preliminary data.</text>
</comment>
<reference evidence="2" key="1">
    <citation type="submission" date="2021-04" db="EMBL/GenBank/DDBJ databases">
        <title>Sinoanaerobacter chloroacetimidivorans sp. nov., an obligate anaerobic bacterium isolated from anaerobic sludge.</title>
        <authorList>
            <person name="Bao Y."/>
        </authorList>
    </citation>
    <scope>NUCLEOTIDE SEQUENCE</scope>
    <source>
        <strain evidence="2">BAD-6</strain>
    </source>
</reference>
<dbReference type="RefSeq" id="WP_227018530.1">
    <property type="nucleotide sequence ID" value="NZ_JAGSND010000006.1"/>
</dbReference>
<evidence type="ECO:0000313" key="3">
    <source>
        <dbReference type="Proteomes" id="UP000675664"/>
    </source>
</evidence>
<keyword evidence="3" id="KW-1185">Reference proteome</keyword>
<dbReference type="GO" id="GO:0016491">
    <property type="term" value="F:oxidoreductase activity"/>
    <property type="evidence" value="ECO:0007669"/>
    <property type="project" value="InterPro"/>
</dbReference>
<organism evidence="2 3">
    <name type="scientific">Sinanaerobacter chloroacetimidivorans</name>
    <dbReference type="NCBI Taxonomy" id="2818044"/>
    <lineage>
        <taxon>Bacteria</taxon>
        <taxon>Bacillati</taxon>
        <taxon>Bacillota</taxon>
        <taxon>Clostridia</taxon>
        <taxon>Peptostreptococcales</taxon>
        <taxon>Anaerovoracaceae</taxon>
        <taxon>Sinanaerobacter</taxon>
    </lineage>
</organism>
<dbReference type="Pfam" id="PF09918">
    <property type="entry name" value="DUF2148"/>
    <property type="match status" value="1"/>
</dbReference>
<protein>
    <submittedName>
        <fullName evidence="2">Ferredoxin</fullName>
    </submittedName>
</protein>
<dbReference type="AlphaFoldDB" id="A0A8J8B3K1"/>
<dbReference type="Gene3D" id="3.40.109.10">
    <property type="entry name" value="NADH Oxidase"/>
    <property type="match status" value="1"/>
</dbReference>
<dbReference type="EMBL" id="JAGSND010000006">
    <property type="protein sequence ID" value="MBR0598405.1"/>
    <property type="molecule type" value="Genomic_DNA"/>
</dbReference>
<name>A0A8J8B3K1_9FIRM</name>
<dbReference type="Proteomes" id="UP000675664">
    <property type="component" value="Unassembled WGS sequence"/>
</dbReference>